<organism evidence="1 2">
    <name type="scientific">Flavipsychrobacter stenotrophus</name>
    <dbReference type="NCBI Taxonomy" id="2077091"/>
    <lineage>
        <taxon>Bacteria</taxon>
        <taxon>Pseudomonadati</taxon>
        <taxon>Bacteroidota</taxon>
        <taxon>Chitinophagia</taxon>
        <taxon>Chitinophagales</taxon>
        <taxon>Chitinophagaceae</taxon>
        <taxon>Flavipsychrobacter</taxon>
    </lineage>
</organism>
<dbReference type="Proteomes" id="UP000239872">
    <property type="component" value="Unassembled WGS sequence"/>
</dbReference>
<evidence type="ECO:0000313" key="1">
    <source>
        <dbReference type="EMBL" id="PQJ12802.1"/>
    </source>
</evidence>
<name>A0A2S7T0T0_9BACT</name>
<dbReference type="PROSITE" id="PS51257">
    <property type="entry name" value="PROKAR_LIPOPROTEIN"/>
    <property type="match status" value="1"/>
</dbReference>
<protein>
    <recommendedName>
        <fullName evidence="3">Gliding motility lipoprotein GldD</fullName>
    </recommendedName>
</protein>
<accession>A0A2S7T0T0</accession>
<dbReference type="OrthoDB" id="679501at2"/>
<dbReference type="InterPro" id="IPR019850">
    <property type="entry name" value="GldD-like"/>
</dbReference>
<dbReference type="RefSeq" id="WP_105037686.1">
    <property type="nucleotide sequence ID" value="NZ_PPSL01000001.1"/>
</dbReference>
<comment type="caution">
    <text evidence="1">The sequence shown here is derived from an EMBL/GenBank/DDBJ whole genome shotgun (WGS) entry which is preliminary data.</text>
</comment>
<dbReference type="Pfam" id="PF25593">
    <property type="entry name" value="GldD_lipo"/>
    <property type="match status" value="1"/>
</dbReference>
<keyword evidence="2" id="KW-1185">Reference proteome</keyword>
<gene>
    <name evidence="1" type="ORF">CJD36_003385</name>
</gene>
<dbReference type="EMBL" id="PPSL01000001">
    <property type="protein sequence ID" value="PQJ12802.1"/>
    <property type="molecule type" value="Genomic_DNA"/>
</dbReference>
<reference evidence="1 2" key="1">
    <citation type="submission" date="2018-01" db="EMBL/GenBank/DDBJ databases">
        <title>A novel member of the phylum Bacteroidetes isolated from glacier ice.</title>
        <authorList>
            <person name="Liu Q."/>
            <person name="Xin Y.-H."/>
        </authorList>
    </citation>
    <scope>NUCLEOTIDE SEQUENCE [LARGE SCALE GENOMIC DNA]</scope>
    <source>
        <strain evidence="1 2">RB1R16</strain>
    </source>
</reference>
<dbReference type="AlphaFoldDB" id="A0A2S7T0T0"/>
<sequence length="196" mass="22659">MQRLLFFIIIAGIFTSCRPTEFTPKPAGYFKIDTPAVHQYKEFMYPGYPYQFEYPIYSNVERDTVFIKDNPNNKYWLNINVPSLGAMINITYLTVPSKDGFIRMVNDAYGLSSFHEKKADYIREETYRNKYGVTGIIYTVGGNSASRFQFTATDSLHHFLRGALYFDVTPNADSLKPAADFLEQDVNHFLETIRFS</sequence>
<proteinExistence type="predicted"/>
<evidence type="ECO:0008006" key="3">
    <source>
        <dbReference type="Google" id="ProtNLM"/>
    </source>
</evidence>
<evidence type="ECO:0000313" key="2">
    <source>
        <dbReference type="Proteomes" id="UP000239872"/>
    </source>
</evidence>